<proteinExistence type="predicted"/>
<dbReference type="EMBL" id="CADCTM010000110">
    <property type="protein sequence ID" value="CAA9225807.1"/>
    <property type="molecule type" value="Genomic_DNA"/>
</dbReference>
<reference evidence="2" key="1">
    <citation type="submission" date="2020-02" db="EMBL/GenBank/DDBJ databases">
        <authorList>
            <person name="Meier V. D."/>
        </authorList>
    </citation>
    <scope>NUCLEOTIDE SEQUENCE</scope>
    <source>
        <strain evidence="2">AVDCRST_MAG92</strain>
    </source>
</reference>
<dbReference type="AlphaFoldDB" id="A0A6J4HJP7"/>
<name>A0A6J4HJP7_9CYAN</name>
<sequence length="146" mass="15498">MKIKLKSVLAGVLALAQSSAIAAIAATAITTTPAPAQAQIAPITELFPVLSGVELTTQQKITLAELASTVQTQFEQIITADQRKQFQAALGQGKGFGEALAATNITPDQQKQLQGVFVSVRTQLVSTFTPAQRQKILENVRSLLQL</sequence>
<organism evidence="2">
    <name type="scientific">uncultured Coleofasciculus sp</name>
    <dbReference type="NCBI Taxonomy" id="1267456"/>
    <lineage>
        <taxon>Bacteria</taxon>
        <taxon>Bacillati</taxon>
        <taxon>Cyanobacteriota</taxon>
        <taxon>Cyanophyceae</taxon>
        <taxon>Coleofasciculales</taxon>
        <taxon>Coleofasciculaceae</taxon>
        <taxon>Coleofasciculus</taxon>
        <taxon>environmental samples</taxon>
    </lineage>
</organism>
<gene>
    <name evidence="2" type="ORF">AVDCRST_MAG92-811</name>
</gene>
<evidence type="ECO:0000313" key="2">
    <source>
        <dbReference type="EMBL" id="CAA9225807.1"/>
    </source>
</evidence>
<feature type="signal peptide" evidence="1">
    <location>
        <begin position="1"/>
        <end position="22"/>
    </location>
</feature>
<keyword evidence="1" id="KW-0732">Signal</keyword>
<accession>A0A6J4HJP7</accession>
<protein>
    <submittedName>
        <fullName evidence="2">Uncharacterized protein</fullName>
    </submittedName>
</protein>
<feature type="chain" id="PRO_5027076580" evidence="1">
    <location>
        <begin position="23"/>
        <end position="146"/>
    </location>
</feature>
<evidence type="ECO:0000256" key="1">
    <source>
        <dbReference type="SAM" id="SignalP"/>
    </source>
</evidence>